<evidence type="ECO:0000313" key="2">
    <source>
        <dbReference type="EMBL" id="UWZ39674.1"/>
    </source>
</evidence>
<feature type="region of interest" description="Disordered" evidence="1">
    <location>
        <begin position="95"/>
        <end position="124"/>
    </location>
</feature>
<dbReference type="InterPro" id="IPR046036">
    <property type="entry name" value="DUF5994"/>
</dbReference>
<organism evidence="2 3">
    <name type="scientific">Dactylosporangium roseum</name>
    <dbReference type="NCBI Taxonomy" id="47989"/>
    <lineage>
        <taxon>Bacteria</taxon>
        <taxon>Bacillati</taxon>
        <taxon>Actinomycetota</taxon>
        <taxon>Actinomycetes</taxon>
        <taxon>Micromonosporales</taxon>
        <taxon>Micromonosporaceae</taxon>
        <taxon>Dactylosporangium</taxon>
    </lineage>
</organism>
<evidence type="ECO:0000256" key="1">
    <source>
        <dbReference type="SAM" id="MobiDB-lite"/>
    </source>
</evidence>
<dbReference type="Pfam" id="PF19457">
    <property type="entry name" value="DUF5994"/>
    <property type="match status" value="1"/>
</dbReference>
<reference evidence="2" key="1">
    <citation type="submission" date="2021-04" db="EMBL/GenBank/DDBJ databases">
        <title>Biosynthetic gene clusters of Dactylosporangioum roseum.</title>
        <authorList>
            <person name="Hartkoorn R.C."/>
            <person name="Beaudoing E."/>
            <person name="Hot D."/>
            <person name="Moureu S."/>
        </authorList>
    </citation>
    <scope>NUCLEOTIDE SEQUENCE</scope>
    <source>
        <strain evidence="2">NRRL B-16295</strain>
    </source>
</reference>
<dbReference type="Proteomes" id="UP001058271">
    <property type="component" value="Chromosome"/>
</dbReference>
<sequence length="124" mass="12840">MLTLAARFGPIRRLMLNSDSWDGHFRRLAVGDRVVRAGWFATVDAAVVIATTEQGMQIDLLVVPPGTGAAAAEAAMATAADPANRLRAPAILAERPAVDGRPGAGDSQSVWDNEGGHGAGPAVR</sequence>
<gene>
    <name evidence="2" type="ORF">Drose_16500</name>
</gene>
<proteinExistence type="predicted"/>
<name>A0ABY5ZHD3_9ACTN</name>
<dbReference type="EMBL" id="CP073721">
    <property type="protein sequence ID" value="UWZ39674.1"/>
    <property type="molecule type" value="Genomic_DNA"/>
</dbReference>
<evidence type="ECO:0000313" key="3">
    <source>
        <dbReference type="Proteomes" id="UP001058271"/>
    </source>
</evidence>
<keyword evidence="3" id="KW-1185">Reference proteome</keyword>
<protein>
    <submittedName>
        <fullName evidence="2">Uncharacterized protein</fullName>
    </submittedName>
</protein>
<accession>A0ABY5ZHD3</accession>